<dbReference type="Gene3D" id="3.30.70.100">
    <property type="match status" value="1"/>
</dbReference>
<keyword evidence="2" id="KW-0560">Oxidoreductase</keyword>
<dbReference type="EMBL" id="PRDK01000009">
    <property type="protein sequence ID" value="MBE8714872.1"/>
    <property type="molecule type" value="Genomic_DNA"/>
</dbReference>
<dbReference type="RefSeq" id="WP_196936730.1">
    <property type="nucleotide sequence ID" value="NZ_MU158698.1"/>
</dbReference>
<dbReference type="InterPro" id="IPR011008">
    <property type="entry name" value="Dimeric_a/b-barrel"/>
</dbReference>
<evidence type="ECO:0000313" key="2">
    <source>
        <dbReference type="EMBL" id="MBE8714872.1"/>
    </source>
</evidence>
<sequence>MSNKIYLTALIKAKSQHREEIKQILQNLVIETRQEEGCERYDLHQGIDDKDLFTFYEIWKDKEALDYHNNQPYILALAEQTAHKLQEKPVILLTELLD</sequence>
<proteinExistence type="predicted"/>
<keyword evidence="2" id="KW-0503">Monooxygenase</keyword>
<gene>
    <name evidence="2" type="ORF">C4F49_14405</name>
</gene>
<dbReference type="InterPro" id="IPR050744">
    <property type="entry name" value="AI-2_Isomerase_LsrG"/>
</dbReference>
<dbReference type="GO" id="GO:0004497">
    <property type="term" value="F:monooxygenase activity"/>
    <property type="evidence" value="ECO:0007669"/>
    <property type="project" value="UniProtKB-KW"/>
</dbReference>
<dbReference type="Pfam" id="PF03992">
    <property type="entry name" value="ABM"/>
    <property type="match status" value="1"/>
</dbReference>
<protein>
    <submittedName>
        <fullName evidence="2">Antibiotic biosynthesis monooxygenase</fullName>
    </submittedName>
</protein>
<keyword evidence="3" id="KW-1185">Reference proteome</keyword>
<dbReference type="PROSITE" id="PS51725">
    <property type="entry name" value="ABM"/>
    <property type="match status" value="1"/>
</dbReference>
<dbReference type="AlphaFoldDB" id="A0A928V1N4"/>
<reference evidence="2" key="1">
    <citation type="submission" date="2018-02" db="EMBL/GenBank/DDBJ databases">
        <authorList>
            <person name="Vasarhelyi B.M."/>
            <person name="Deshmukh S."/>
            <person name="Balint B."/>
            <person name="Kukolya J."/>
        </authorList>
    </citation>
    <scope>NUCLEOTIDE SEQUENCE</scope>
    <source>
        <strain evidence="2">KB22</strain>
    </source>
</reference>
<evidence type="ECO:0000313" key="3">
    <source>
        <dbReference type="Proteomes" id="UP000616201"/>
    </source>
</evidence>
<comment type="caution">
    <text evidence="2">The sequence shown here is derived from an EMBL/GenBank/DDBJ whole genome shotgun (WGS) entry which is preliminary data.</text>
</comment>
<dbReference type="Proteomes" id="UP000616201">
    <property type="component" value="Unassembled WGS sequence"/>
</dbReference>
<dbReference type="PANTHER" id="PTHR33336">
    <property type="entry name" value="QUINOL MONOOXYGENASE YGIN-RELATED"/>
    <property type="match status" value="1"/>
</dbReference>
<name>A0A928V1N4_9SPHI</name>
<dbReference type="InterPro" id="IPR007138">
    <property type="entry name" value="ABM_dom"/>
</dbReference>
<dbReference type="SUPFAM" id="SSF54909">
    <property type="entry name" value="Dimeric alpha+beta barrel"/>
    <property type="match status" value="1"/>
</dbReference>
<organism evidence="2 3">
    <name type="scientific">Sphingobacterium hungaricum</name>
    <dbReference type="NCBI Taxonomy" id="2082723"/>
    <lineage>
        <taxon>Bacteria</taxon>
        <taxon>Pseudomonadati</taxon>
        <taxon>Bacteroidota</taxon>
        <taxon>Sphingobacteriia</taxon>
        <taxon>Sphingobacteriales</taxon>
        <taxon>Sphingobacteriaceae</taxon>
        <taxon>Sphingobacterium</taxon>
    </lineage>
</organism>
<dbReference type="PANTHER" id="PTHR33336:SF3">
    <property type="entry name" value="ABM DOMAIN-CONTAINING PROTEIN"/>
    <property type="match status" value="1"/>
</dbReference>
<accession>A0A928V1N4</accession>
<evidence type="ECO:0000259" key="1">
    <source>
        <dbReference type="PROSITE" id="PS51725"/>
    </source>
</evidence>
<feature type="domain" description="ABM" evidence="1">
    <location>
        <begin position="5"/>
        <end position="96"/>
    </location>
</feature>